<dbReference type="EMBL" id="BMLF01000001">
    <property type="protein sequence ID" value="GGL88456.1"/>
    <property type="molecule type" value="Genomic_DNA"/>
</dbReference>
<keyword evidence="2" id="KW-1185">Reference proteome</keyword>
<dbReference type="Proteomes" id="UP000649829">
    <property type="component" value="Unassembled WGS sequence"/>
</dbReference>
<name>A0A917WAE4_9RHOB</name>
<dbReference type="AlphaFoldDB" id="A0A917WAE4"/>
<reference evidence="1" key="2">
    <citation type="submission" date="2020-09" db="EMBL/GenBank/DDBJ databases">
        <authorList>
            <person name="Sun Q."/>
            <person name="Zhou Y."/>
        </authorList>
    </citation>
    <scope>NUCLEOTIDE SEQUENCE</scope>
    <source>
        <strain evidence="1">CGMCC 1.6293</strain>
    </source>
</reference>
<organism evidence="1 2">
    <name type="scientific">Pseudooceanicola nanhaiensis</name>
    <dbReference type="NCBI Taxonomy" id="375761"/>
    <lineage>
        <taxon>Bacteria</taxon>
        <taxon>Pseudomonadati</taxon>
        <taxon>Pseudomonadota</taxon>
        <taxon>Alphaproteobacteria</taxon>
        <taxon>Rhodobacterales</taxon>
        <taxon>Paracoccaceae</taxon>
        <taxon>Pseudooceanicola</taxon>
    </lineage>
</organism>
<reference evidence="1" key="1">
    <citation type="journal article" date="2014" name="Int. J. Syst. Evol. Microbiol.">
        <title>Complete genome sequence of Corynebacterium casei LMG S-19264T (=DSM 44701T), isolated from a smear-ripened cheese.</title>
        <authorList>
            <consortium name="US DOE Joint Genome Institute (JGI-PGF)"/>
            <person name="Walter F."/>
            <person name="Albersmeier A."/>
            <person name="Kalinowski J."/>
            <person name="Ruckert C."/>
        </authorList>
    </citation>
    <scope>NUCLEOTIDE SEQUENCE</scope>
    <source>
        <strain evidence="1">CGMCC 1.6293</strain>
    </source>
</reference>
<protein>
    <submittedName>
        <fullName evidence="1">Uncharacterized protein</fullName>
    </submittedName>
</protein>
<evidence type="ECO:0000313" key="2">
    <source>
        <dbReference type="Proteomes" id="UP000649829"/>
    </source>
</evidence>
<proteinExistence type="predicted"/>
<comment type="caution">
    <text evidence="1">The sequence shown here is derived from an EMBL/GenBank/DDBJ whole genome shotgun (WGS) entry which is preliminary data.</text>
</comment>
<accession>A0A917WAE4</accession>
<gene>
    <name evidence="1" type="ORF">GCM10011534_08110</name>
</gene>
<sequence length="65" mass="6919">MKLRQSAVRIIVPVLRKRKKTIHASPSGPARLALAALSLGTVLDMVRGRCAGGPGTGRQLSIHHL</sequence>
<evidence type="ECO:0000313" key="1">
    <source>
        <dbReference type="EMBL" id="GGL88456.1"/>
    </source>
</evidence>